<sequence length="67" mass="7335">MELNHTGGTYDNNRKPTPFLFLELKMLQIQLDKDIVVSLSKSSITIMCGFQGPSTCASLGTVAKICQ</sequence>
<reference evidence="8" key="1">
    <citation type="submission" date="2014-09" db="EMBL/GenBank/DDBJ databases">
        <authorList>
            <person name="Magalhaes I.L.F."/>
            <person name="Oliveira U."/>
            <person name="Santos F.R."/>
            <person name="Vidigal T.H.D.A."/>
            <person name="Brescovit A.D."/>
            <person name="Santos A.J."/>
        </authorList>
    </citation>
    <scope>NUCLEOTIDE SEQUENCE</scope>
    <source>
        <tissue evidence="8">Shoot tissue taken approximately 20 cm above the soil surface</tissue>
    </source>
</reference>
<keyword evidence="6 7" id="KW-0539">Nucleus</keyword>
<proteinExistence type="inferred from homology"/>
<dbReference type="InterPro" id="IPR005037">
    <property type="entry name" value="PRP38"/>
</dbReference>
<reference evidence="8" key="2">
    <citation type="journal article" date="2015" name="Data Brief">
        <title>Shoot transcriptome of the giant reed, Arundo donax.</title>
        <authorList>
            <person name="Barrero R.A."/>
            <person name="Guerrero F.D."/>
            <person name="Moolhuijzen P."/>
            <person name="Goolsby J.A."/>
            <person name="Tidwell J."/>
            <person name="Bellgard S.E."/>
            <person name="Bellgard M.I."/>
        </authorList>
    </citation>
    <scope>NUCLEOTIDE SEQUENCE</scope>
    <source>
        <tissue evidence="8">Shoot tissue taken approximately 20 cm above the soil surface</tissue>
    </source>
</reference>
<evidence type="ECO:0000256" key="4">
    <source>
        <dbReference type="ARBA" id="ARBA00022728"/>
    </source>
</evidence>
<evidence type="ECO:0000256" key="6">
    <source>
        <dbReference type="ARBA" id="ARBA00023242"/>
    </source>
</evidence>
<dbReference type="GO" id="GO:0005681">
    <property type="term" value="C:spliceosomal complex"/>
    <property type="evidence" value="ECO:0007669"/>
    <property type="project" value="UniProtKB-KW"/>
</dbReference>
<protein>
    <recommendedName>
        <fullName evidence="7">Pre-mRNA-splicing factor 38</fullName>
    </recommendedName>
</protein>
<keyword evidence="3 7" id="KW-0507">mRNA processing</keyword>
<evidence type="ECO:0000256" key="7">
    <source>
        <dbReference type="RuleBase" id="RU367025"/>
    </source>
</evidence>
<comment type="subcellular location">
    <subcellularLocation>
        <location evidence="1 7">Nucleus</location>
    </subcellularLocation>
</comment>
<evidence type="ECO:0000256" key="1">
    <source>
        <dbReference type="ARBA" id="ARBA00004123"/>
    </source>
</evidence>
<keyword evidence="4 7" id="KW-0747">Spliceosome</keyword>
<organism evidence="8">
    <name type="scientific">Arundo donax</name>
    <name type="common">Giant reed</name>
    <name type="synonym">Donax arundinaceus</name>
    <dbReference type="NCBI Taxonomy" id="35708"/>
    <lineage>
        <taxon>Eukaryota</taxon>
        <taxon>Viridiplantae</taxon>
        <taxon>Streptophyta</taxon>
        <taxon>Embryophyta</taxon>
        <taxon>Tracheophyta</taxon>
        <taxon>Spermatophyta</taxon>
        <taxon>Magnoliopsida</taxon>
        <taxon>Liliopsida</taxon>
        <taxon>Poales</taxon>
        <taxon>Poaceae</taxon>
        <taxon>PACMAD clade</taxon>
        <taxon>Arundinoideae</taxon>
        <taxon>Arundineae</taxon>
        <taxon>Arundo</taxon>
    </lineage>
</organism>
<name>A0A0A9AIR0_ARUDO</name>
<evidence type="ECO:0000256" key="3">
    <source>
        <dbReference type="ARBA" id="ARBA00022664"/>
    </source>
</evidence>
<evidence type="ECO:0000256" key="5">
    <source>
        <dbReference type="ARBA" id="ARBA00023187"/>
    </source>
</evidence>
<comment type="similarity">
    <text evidence="2 7">Belongs to the PRP38 family.</text>
</comment>
<dbReference type="EMBL" id="GBRH01246336">
    <property type="protein sequence ID" value="JAD51559.1"/>
    <property type="molecule type" value="Transcribed_RNA"/>
</dbReference>
<comment type="function">
    <text evidence="7">Required for pre-mRNA splicing.</text>
</comment>
<dbReference type="Pfam" id="PF03371">
    <property type="entry name" value="PRP38"/>
    <property type="match status" value="1"/>
</dbReference>
<keyword evidence="5 7" id="KW-0508">mRNA splicing</keyword>
<accession>A0A0A9AIR0</accession>
<evidence type="ECO:0000256" key="2">
    <source>
        <dbReference type="ARBA" id="ARBA00006164"/>
    </source>
</evidence>
<dbReference type="GO" id="GO:0000398">
    <property type="term" value="P:mRNA splicing, via spliceosome"/>
    <property type="evidence" value="ECO:0007669"/>
    <property type="project" value="UniProtKB-UniRule"/>
</dbReference>
<evidence type="ECO:0000313" key="8">
    <source>
        <dbReference type="EMBL" id="JAD51559.1"/>
    </source>
</evidence>
<dbReference type="AlphaFoldDB" id="A0A0A9AIR0"/>